<dbReference type="Proteomes" id="UP000238823">
    <property type="component" value="Unassembled WGS sequence"/>
</dbReference>
<dbReference type="RefSeq" id="WP_106087418.1">
    <property type="nucleotide sequence ID" value="NZ_PVNL01000006.1"/>
</dbReference>
<proteinExistence type="predicted"/>
<reference evidence="2 3" key="1">
    <citation type="submission" date="2018-03" db="EMBL/GenBank/DDBJ databases">
        <title>Draft Genome Sequences of the Obligatory Marine Myxobacteria Enhygromyxa salina SWB007.</title>
        <authorList>
            <person name="Poehlein A."/>
            <person name="Moghaddam J.A."/>
            <person name="Harms H."/>
            <person name="Alanjari M."/>
            <person name="Koenig G.M."/>
            <person name="Daniel R."/>
            <person name="Schaeberle T.F."/>
        </authorList>
    </citation>
    <scope>NUCLEOTIDE SEQUENCE [LARGE SCALE GENOMIC DNA]</scope>
    <source>
        <strain evidence="2 3">SWB007</strain>
    </source>
</reference>
<protein>
    <recommendedName>
        <fullName evidence="4">Tetratricopeptide repeat protein</fullName>
    </recommendedName>
</protein>
<organism evidence="2 3">
    <name type="scientific">Enhygromyxa salina</name>
    <dbReference type="NCBI Taxonomy" id="215803"/>
    <lineage>
        <taxon>Bacteria</taxon>
        <taxon>Pseudomonadati</taxon>
        <taxon>Myxococcota</taxon>
        <taxon>Polyangia</taxon>
        <taxon>Nannocystales</taxon>
        <taxon>Nannocystaceae</taxon>
        <taxon>Enhygromyxa</taxon>
    </lineage>
</organism>
<dbReference type="EMBL" id="PVNL01000006">
    <property type="protein sequence ID" value="PRQ09938.1"/>
    <property type="molecule type" value="Genomic_DNA"/>
</dbReference>
<name>A0A2S9YXW9_9BACT</name>
<evidence type="ECO:0000313" key="2">
    <source>
        <dbReference type="EMBL" id="PRQ09938.1"/>
    </source>
</evidence>
<accession>A0A2S9YXW9</accession>
<dbReference type="AlphaFoldDB" id="A0A2S9YXW9"/>
<feature type="signal peptide" evidence="1">
    <location>
        <begin position="1"/>
        <end position="21"/>
    </location>
</feature>
<keyword evidence="1" id="KW-0732">Signal</keyword>
<evidence type="ECO:0008006" key="4">
    <source>
        <dbReference type="Google" id="ProtNLM"/>
    </source>
</evidence>
<sequence>MRRLALVLLPVFLAAMLGTHTAVKDRRDAFPPDQDLLYLPPAQHLGPMSLGYREALGDLIWIRTVIFAGDRVGATNYRWIMEYLEAIYSLSPQFRRPYAWGGVAFIYTGDNIDRAMVDRAIALYERGLAHFPEDHELLFAAGMLLTRDVQSVPGYTADEQAAAMDKGAGLIRKAAAFGAPPLVRELAATLVSEGGADQLAIAFLESQLLQAEDPDHRRLLKQKLEAAIGEAGLASIERLREEFEAEHQAERPYVPPDLYVLIRE</sequence>
<feature type="chain" id="PRO_5015758950" description="Tetratricopeptide repeat protein" evidence="1">
    <location>
        <begin position="22"/>
        <end position="264"/>
    </location>
</feature>
<evidence type="ECO:0000313" key="3">
    <source>
        <dbReference type="Proteomes" id="UP000238823"/>
    </source>
</evidence>
<dbReference type="OrthoDB" id="5501219at2"/>
<gene>
    <name evidence="2" type="ORF">ENSA7_03190</name>
</gene>
<comment type="caution">
    <text evidence="2">The sequence shown here is derived from an EMBL/GenBank/DDBJ whole genome shotgun (WGS) entry which is preliminary data.</text>
</comment>
<evidence type="ECO:0000256" key="1">
    <source>
        <dbReference type="SAM" id="SignalP"/>
    </source>
</evidence>